<dbReference type="EMBL" id="FNCP01000007">
    <property type="protein sequence ID" value="SDG87955.1"/>
    <property type="molecule type" value="Genomic_DNA"/>
</dbReference>
<accession>A0A1G7XUT7</accession>
<protein>
    <submittedName>
        <fullName evidence="1">Uncharacterized protein</fullName>
    </submittedName>
</protein>
<reference evidence="2" key="1">
    <citation type="submission" date="2016-10" db="EMBL/GenBank/DDBJ databases">
        <authorList>
            <person name="Varghese N."/>
            <person name="Submissions S."/>
        </authorList>
    </citation>
    <scope>NUCLEOTIDE SEQUENCE [LARGE SCALE GENOMIC DNA]</scope>
    <source>
        <strain evidence="2">DSM 8344</strain>
    </source>
</reference>
<keyword evidence="2" id="KW-1185">Reference proteome</keyword>
<dbReference type="Proteomes" id="UP000198656">
    <property type="component" value="Unassembled WGS sequence"/>
</dbReference>
<name>A0A1G7XUT7_9FIRM</name>
<dbReference type="STRING" id="1121419.SAMN05443529_107109"/>
<organism evidence="1 2">
    <name type="scientific">Desulfosporosinus hippei DSM 8344</name>
    <dbReference type="NCBI Taxonomy" id="1121419"/>
    <lineage>
        <taxon>Bacteria</taxon>
        <taxon>Bacillati</taxon>
        <taxon>Bacillota</taxon>
        <taxon>Clostridia</taxon>
        <taxon>Eubacteriales</taxon>
        <taxon>Desulfitobacteriaceae</taxon>
        <taxon>Desulfosporosinus</taxon>
    </lineage>
</organism>
<sequence>MLAFIPILIIGGFLGGCAVVITASCCQLVKLTTNLPKSNGTLPRAVQA</sequence>
<evidence type="ECO:0000313" key="1">
    <source>
        <dbReference type="EMBL" id="SDG87955.1"/>
    </source>
</evidence>
<proteinExistence type="predicted"/>
<gene>
    <name evidence="1" type="ORF">SAMN05443529_107109</name>
</gene>
<dbReference type="AlphaFoldDB" id="A0A1G7XUT7"/>
<evidence type="ECO:0000313" key="2">
    <source>
        <dbReference type="Proteomes" id="UP000198656"/>
    </source>
</evidence>